<dbReference type="RefSeq" id="WP_013634849.1">
    <property type="nucleotide sequence ID" value="NC_015177.1"/>
</dbReference>
<evidence type="ECO:0000259" key="1">
    <source>
        <dbReference type="Pfam" id="PF09722"/>
    </source>
</evidence>
<gene>
    <name evidence="3" type="ordered locus">Pedsa_3841</name>
</gene>
<dbReference type="Pfam" id="PF09722">
    <property type="entry name" value="Xre_MbcA_ParS_C"/>
    <property type="match status" value="1"/>
</dbReference>
<dbReference type="InterPro" id="IPR046847">
    <property type="entry name" value="Xre-like_HTH"/>
</dbReference>
<reference evidence="4" key="2">
    <citation type="submission" date="2011-02" db="EMBL/GenBank/DDBJ databases">
        <title>The complete genome of Pedobacter saltans DSM 12145.</title>
        <authorList>
            <consortium name="US DOE Joint Genome Institute (JGI-PGF)"/>
            <person name="Lucas S."/>
            <person name="Copeland A."/>
            <person name="Lapidus A."/>
            <person name="Bruce D."/>
            <person name="Goodwin L."/>
            <person name="Pitluck S."/>
            <person name="Kyrpides N."/>
            <person name="Mavromatis K."/>
            <person name="Pagani I."/>
            <person name="Ivanova N."/>
            <person name="Ovchinnikova G."/>
            <person name="Lu M."/>
            <person name="Detter J.C."/>
            <person name="Han C."/>
            <person name="Land M."/>
            <person name="Hauser L."/>
            <person name="Markowitz V."/>
            <person name="Cheng J.-F."/>
            <person name="Hugenholtz P."/>
            <person name="Woyke T."/>
            <person name="Wu D."/>
            <person name="Tindall B."/>
            <person name="Pomrenke H.G."/>
            <person name="Brambilla E."/>
            <person name="Klenk H.-P."/>
            <person name="Eisen J.A."/>
        </authorList>
    </citation>
    <scope>NUCLEOTIDE SEQUENCE [LARGE SCALE GENOMIC DNA]</scope>
    <source>
        <strain evidence="4">ATCC 51119 / DSM 12145 / JCM 21818 / LMG 10337 / NBRC 100064 / NCIMB 13643</strain>
    </source>
</reference>
<feature type="domain" description="Antitoxin Xre-like helix-turn-helix" evidence="2">
    <location>
        <begin position="40"/>
        <end position="97"/>
    </location>
</feature>
<evidence type="ECO:0000259" key="2">
    <source>
        <dbReference type="Pfam" id="PF20432"/>
    </source>
</evidence>
<reference evidence="3 4" key="1">
    <citation type="journal article" date="2011" name="Stand. Genomic Sci.">
        <title>Complete genome sequence of the gliding, heparinolytic Pedobacter saltans type strain (113).</title>
        <authorList>
            <person name="Liolios K."/>
            <person name="Sikorski J."/>
            <person name="Lu M."/>
            <person name="Nolan M."/>
            <person name="Lapidus A."/>
            <person name="Lucas S."/>
            <person name="Hammon N."/>
            <person name="Deshpande S."/>
            <person name="Cheng J.F."/>
            <person name="Tapia R."/>
            <person name="Han C."/>
            <person name="Goodwin L."/>
            <person name="Pitluck S."/>
            <person name="Huntemann M."/>
            <person name="Ivanova N."/>
            <person name="Pagani I."/>
            <person name="Mavromatis K."/>
            <person name="Ovchinikova G."/>
            <person name="Pati A."/>
            <person name="Chen A."/>
            <person name="Palaniappan K."/>
            <person name="Land M."/>
            <person name="Hauser L."/>
            <person name="Brambilla E.M."/>
            <person name="Kotsyurbenko O."/>
            <person name="Rohde M."/>
            <person name="Tindall B.J."/>
            <person name="Abt B."/>
            <person name="Goker M."/>
            <person name="Detter J.C."/>
            <person name="Woyke T."/>
            <person name="Bristow J."/>
            <person name="Eisen J.A."/>
            <person name="Markowitz V."/>
            <person name="Hugenholtz P."/>
            <person name="Klenk H.P."/>
            <person name="Kyrpides N.C."/>
        </authorList>
    </citation>
    <scope>NUCLEOTIDE SEQUENCE [LARGE SCALE GENOMIC DNA]</scope>
    <source>
        <strain evidence="4">ATCC 51119 / DSM 12145 / JCM 21818 / LMG 10337 / NBRC 100064 / NCIMB 13643</strain>
    </source>
</reference>
<accession>F0S796</accession>
<protein>
    <submittedName>
        <fullName evidence="3">Uncharacterized protein</fullName>
    </submittedName>
</protein>
<dbReference type="InterPro" id="IPR024467">
    <property type="entry name" value="Xre/MbcA/ParS-like_toxin-bd"/>
</dbReference>
<organism evidence="3 4">
    <name type="scientific">Pseudopedobacter saltans (strain ATCC 51119 / DSM 12145 / JCM 21818 / CCUG 39354 / LMG 10337 / NBRC 100064 / NCIMB 13643)</name>
    <name type="common">Pedobacter saltans</name>
    <dbReference type="NCBI Taxonomy" id="762903"/>
    <lineage>
        <taxon>Bacteria</taxon>
        <taxon>Pseudomonadati</taxon>
        <taxon>Bacteroidota</taxon>
        <taxon>Sphingobacteriia</taxon>
        <taxon>Sphingobacteriales</taxon>
        <taxon>Sphingobacteriaceae</taxon>
        <taxon>Pseudopedobacter</taxon>
    </lineage>
</organism>
<proteinExistence type="predicted"/>
<sequence>MDLKNKRKKAKPYAVDQNHQSTVEETISFYHTLYDNPVSLLSVAKSGLQAKAALDFISVSGFTYDQFQETFKTTVKTIQNYAGQDLKLDAALSEKLLKSFSLFEQGIEVFGSVKAFHDWLNMPSIGLGDRVPFEIMDTITGITLIEEELLRIAYGALA</sequence>
<evidence type="ECO:0000313" key="3">
    <source>
        <dbReference type="EMBL" id="ADY54369.1"/>
    </source>
</evidence>
<evidence type="ECO:0000313" key="4">
    <source>
        <dbReference type="Proteomes" id="UP000000310"/>
    </source>
</evidence>
<dbReference type="HOGENOM" id="CLU_109353_4_3_10"/>
<dbReference type="EMBL" id="CP002545">
    <property type="protein sequence ID" value="ADY54369.1"/>
    <property type="molecule type" value="Genomic_DNA"/>
</dbReference>
<dbReference type="STRING" id="762903.Pedsa_3841"/>
<dbReference type="Pfam" id="PF20432">
    <property type="entry name" value="Xre-like-HTH"/>
    <property type="match status" value="1"/>
</dbReference>
<dbReference type="AlphaFoldDB" id="F0S796"/>
<dbReference type="OrthoDB" id="5770459at2"/>
<name>F0S796_PSESL</name>
<dbReference type="Proteomes" id="UP000000310">
    <property type="component" value="Chromosome"/>
</dbReference>
<dbReference type="GO" id="GO:0003677">
    <property type="term" value="F:DNA binding"/>
    <property type="evidence" value="ECO:0007669"/>
    <property type="project" value="InterPro"/>
</dbReference>
<feature type="domain" description="Antitoxin Xre/MbcA/ParS-like toxin-binding" evidence="1">
    <location>
        <begin position="106"/>
        <end position="155"/>
    </location>
</feature>
<keyword evidence="4" id="KW-1185">Reference proteome</keyword>
<dbReference type="eggNOG" id="COG5642">
    <property type="taxonomic scope" value="Bacteria"/>
</dbReference>
<dbReference type="KEGG" id="psn:Pedsa_3841"/>